<dbReference type="PANTHER" id="PTHR23062">
    <property type="entry name" value="HYPOTHETICAL PROTEIN C.ELEGANS"/>
    <property type="match status" value="1"/>
</dbReference>
<dbReference type="WormBase" id="CBG10701">
    <property type="protein sequence ID" value="CBP48298"/>
    <property type="gene ID" value="WBGene00031997"/>
</dbReference>
<dbReference type="Proteomes" id="UP000008549">
    <property type="component" value="Unassembled WGS sequence"/>
</dbReference>
<dbReference type="CTD" id="8590777"/>
<dbReference type="KEGG" id="cbr:CBG_10701"/>
<evidence type="ECO:0000313" key="2">
    <source>
        <dbReference type="Proteomes" id="UP000008549"/>
    </source>
</evidence>
<dbReference type="RefSeq" id="XP_045094337.1">
    <property type="nucleotide sequence ID" value="XM_045244382.1"/>
</dbReference>
<organism evidence="1 2">
    <name type="scientific">Caenorhabditis briggsae</name>
    <dbReference type="NCBI Taxonomy" id="6238"/>
    <lineage>
        <taxon>Eukaryota</taxon>
        <taxon>Metazoa</taxon>
        <taxon>Ecdysozoa</taxon>
        <taxon>Nematoda</taxon>
        <taxon>Chromadorea</taxon>
        <taxon>Rhabditida</taxon>
        <taxon>Rhabditina</taxon>
        <taxon>Rhabditomorpha</taxon>
        <taxon>Rhabditoidea</taxon>
        <taxon>Rhabditidae</taxon>
        <taxon>Peloderinae</taxon>
        <taxon>Caenorhabditis</taxon>
    </lineage>
</organism>
<name>A8XBL3_CAEBR</name>
<dbReference type="PANTHER" id="PTHR23062:SF3">
    <property type="entry name" value="ANF_RECEPTOR DOMAIN-CONTAINING PROTEIN-RELATED"/>
    <property type="match status" value="1"/>
</dbReference>
<dbReference type="HOGENOM" id="CLU_872192_0_0_1"/>
<reference evidence="1 2" key="1">
    <citation type="journal article" date="2003" name="PLoS Biol.">
        <title>The genome sequence of Caenorhabditis briggsae: a platform for comparative genomics.</title>
        <authorList>
            <person name="Stein L.D."/>
            <person name="Bao Z."/>
            <person name="Blasiar D."/>
            <person name="Blumenthal T."/>
            <person name="Brent M.R."/>
            <person name="Chen N."/>
            <person name="Chinwalla A."/>
            <person name="Clarke L."/>
            <person name="Clee C."/>
            <person name="Coghlan A."/>
            <person name="Coulson A."/>
            <person name="D'Eustachio P."/>
            <person name="Fitch D.H."/>
            <person name="Fulton L.A."/>
            <person name="Fulton R.E."/>
            <person name="Griffiths-Jones S."/>
            <person name="Harris T.W."/>
            <person name="Hillier L.W."/>
            <person name="Kamath R."/>
            <person name="Kuwabara P.E."/>
            <person name="Mardis E.R."/>
            <person name="Marra M.A."/>
            <person name="Miner T.L."/>
            <person name="Minx P."/>
            <person name="Mullikin J.C."/>
            <person name="Plumb R.W."/>
            <person name="Rogers J."/>
            <person name="Schein J.E."/>
            <person name="Sohrmann M."/>
            <person name="Spieth J."/>
            <person name="Stajich J.E."/>
            <person name="Wei C."/>
            <person name="Willey D."/>
            <person name="Wilson R.K."/>
            <person name="Durbin R."/>
            <person name="Waterston R.H."/>
        </authorList>
    </citation>
    <scope>NUCLEOTIDE SEQUENCE [LARGE SCALE GENOMIC DNA]</scope>
    <source>
        <strain evidence="1 2">AF16</strain>
    </source>
</reference>
<dbReference type="InParanoid" id="A8XBL3"/>
<dbReference type="eggNOG" id="KOG4297">
    <property type="taxonomic scope" value="Eukaryota"/>
</dbReference>
<dbReference type="GeneID" id="8590777"/>
<evidence type="ECO:0000313" key="3">
    <source>
        <dbReference type="WormBase" id="CBG10701"/>
    </source>
</evidence>
<dbReference type="EMBL" id="HE601167">
    <property type="protein sequence ID" value="CAP30029.2"/>
    <property type="molecule type" value="Genomic_DNA"/>
</dbReference>
<gene>
    <name evidence="1 3" type="ORF">CBG10701</name>
    <name evidence="1" type="ORF">CBG_10701</name>
</gene>
<reference evidence="1 2" key="2">
    <citation type="journal article" date="2011" name="PLoS Genet.">
        <title>Caenorhabditis briggsae recombinant inbred line genotypes reveal inter-strain incompatibility and the evolution of recombination.</title>
        <authorList>
            <person name="Ross J.A."/>
            <person name="Koboldt D.C."/>
            <person name="Staisch J.E."/>
            <person name="Chamberlin H.M."/>
            <person name="Gupta B.P."/>
            <person name="Miller R.D."/>
            <person name="Baird S.E."/>
            <person name="Haag E.S."/>
        </authorList>
    </citation>
    <scope>NUCLEOTIDE SEQUENCE [LARGE SCALE GENOMIC DNA]</scope>
    <source>
        <strain evidence="1 2">AF16</strain>
    </source>
</reference>
<sequence length="319" mass="32841">MRGWERWNRRWSRWNRRIGADKCRNGAGGDRIGAGGGRIGADRCRNGAGEGRIGAGGGGIGAGRGEIGAGGDRIGAGGGRIGADRCRNGAGEGRIGAGGGGIGAGRGEIGAGGDRIGAGGGRIGADRCRNGAGEGRIGAGGEPSVTCLFMVDLQSWGITTAAMATYTKYWNFAMLVASKLNDSTLFTGYPDSFGYASMLNDHSGYPVLSYTDFKNTPIPVENLDDGIDLDLKDVDSTLTQASWRPPTESQTCLIFFSVAPEVEYGGTTIKPTYANFATVVGVLLGGAPSIPGLTDPVIVNSLSNSDAQSVVQKLLDSLP</sequence>
<dbReference type="AlphaFoldDB" id="A8XBL3"/>
<proteinExistence type="predicted"/>
<accession>A8XBL3</accession>
<keyword evidence="2" id="KW-1185">Reference proteome</keyword>
<evidence type="ECO:0000313" key="1">
    <source>
        <dbReference type="EMBL" id="CAP30029.2"/>
    </source>
</evidence>
<dbReference type="STRING" id="6238.A8XBL3"/>
<protein>
    <submittedName>
        <fullName evidence="1">Protein CBG10701</fullName>
    </submittedName>
</protein>